<dbReference type="PANTHER" id="PTHR43711">
    <property type="entry name" value="TWO-COMPONENT HISTIDINE KINASE"/>
    <property type="match status" value="1"/>
</dbReference>
<dbReference type="InterPro" id="IPR004358">
    <property type="entry name" value="Sig_transdc_His_kin-like_C"/>
</dbReference>
<evidence type="ECO:0000259" key="7">
    <source>
        <dbReference type="PROSITE" id="PS50109"/>
    </source>
</evidence>
<dbReference type="EC" id="2.7.13.3" evidence="2"/>
<keyword evidence="5 8" id="KW-0418">Kinase</keyword>
<dbReference type="InterPro" id="IPR003594">
    <property type="entry name" value="HATPase_dom"/>
</dbReference>
<dbReference type="PANTHER" id="PTHR43711:SF26">
    <property type="entry name" value="SENSOR HISTIDINE KINASE RCSC"/>
    <property type="match status" value="1"/>
</dbReference>
<keyword evidence="4" id="KW-0808">Transferase</keyword>
<organism evidence="8 9">
    <name type="scientific">Leptolyngbya boryana NIES-2135</name>
    <dbReference type="NCBI Taxonomy" id="1973484"/>
    <lineage>
        <taxon>Bacteria</taxon>
        <taxon>Bacillati</taxon>
        <taxon>Cyanobacteriota</taxon>
        <taxon>Cyanophyceae</taxon>
        <taxon>Leptolyngbyales</taxon>
        <taxon>Leptolyngbyaceae</taxon>
        <taxon>Leptolyngbya group</taxon>
        <taxon>Leptolyngbya</taxon>
    </lineage>
</organism>
<evidence type="ECO:0000256" key="2">
    <source>
        <dbReference type="ARBA" id="ARBA00012438"/>
    </source>
</evidence>
<dbReference type="CDD" id="cd00082">
    <property type="entry name" value="HisKA"/>
    <property type="match status" value="1"/>
</dbReference>
<dbReference type="SUPFAM" id="SSF47384">
    <property type="entry name" value="Homodimeric domain of signal transducing histidine kinase"/>
    <property type="match status" value="1"/>
</dbReference>
<dbReference type="InterPro" id="IPR003661">
    <property type="entry name" value="HisK_dim/P_dom"/>
</dbReference>
<keyword evidence="6" id="KW-0902">Two-component regulatory system</keyword>
<dbReference type="SUPFAM" id="SSF55874">
    <property type="entry name" value="ATPase domain of HSP90 chaperone/DNA topoisomerase II/histidine kinase"/>
    <property type="match status" value="1"/>
</dbReference>
<evidence type="ECO:0000256" key="1">
    <source>
        <dbReference type="ARBA" id="ARBA00000085"/>
    </source>
</evidence>
<reference evidence="8 9" key="1">
    <citation type="submission" date="2017-06" db="EMBL/GenBank/DDBJ databases">
        <title>Genome sequencing of cyanobaciteial culture collection at National Institute for Environmental Studies (NIES).</title>
        <authorList>
            <person name="Hirose Y."/>
            <person name="Shimura Y."/>
            <person name="Fujisawa T."/>
            <person name="Nakamura Y."/>
            <person name="Kawachi M."/>
        </authorList>
    </citation>
    <scope>NUCLEOTIDE SEQUENCE [LARGE SCALE GENOMIC DNA]</scope>
    <source>
        <strain evidence="8 9">NIES-2135</strain>
    </source>
</reference>
<accession>A0A1Z4JHL9</accession>
<dbReference type="AlphaFoldDB" id="A0A1Z4JHL9"/>
<evidence type="ECO:0000313" key="9">
    <source>
        <dbReference type="Proteomes" id="UP000217895"/>
    </source>
</evidence>
<dbReference type="Pfam" id="PF00512">
    <property type="entry name" value="HisKA"/>
    <property type="match status" value="1"/>
</dbReference>
<dbReference type="Proteomes" id="UP000217895">
    <property type="component" value="Chromosome"/>
</dbReference>
<dbReference type="InterPro" id="IPR005467">
    <property type="entry name" value="His_kinase_dom"/>
</dbReference>
<dbReference type="Pfam" id="PF02518">
    <property type="entry name" value="HATPase_c"/>
    <property type="match status" value="1"/>
</dbReference>
<keyword evidence="9" id="KW-1185">Reference proteome</keyword>
<dbReference type="Gene3D" id="3.30.565.10">
    <property type="entry name" value="Histidine kinase-like ATPase, C-terminal domain"/>
    <property type="match status" value="1"/>
</dbReference>
<dbReference type="PROSITE" id="PS50109">
    <property type="entry name" value="HIS_KIN"/>
    <property type="match status" value="1"/>
</dbReference>
<protein>
    <recommendedName>
        <fullName evidence="2">histidine kinase</fullName>
        <ecNumber evidence="2">2.7.13.3</ecNumber>
    </recommendedName>
</protein>
<evidence type="ECO:0000313" key="8">
    <source>
        <dbReference type="EMBL" id="BAY56230.1"/>
    </source>
</evidence>
<dbReference type="InterPro" id="IPR036890">
    <property type="entry name" value="HATPase_C_sf"/>
</dbReference>
<name>A0A1Z4JHL9_LEPBY</name>
<dbReference type="InterPro" id="IPR050736">
    <property type="entry name" value="Sensor_HK_Regulatory"/>
</dbReference>
<gene>
    <name evidence="8" type="ORF">NIES2135_30600</name>
</gene>
<dbReference type="InterPro" id="IPR036097">
    <property type="entry name" value="HisK_dim/P_sf"/>
</dbReference>
<comment type="catalytic activity">
    <reaction evidence="1">
        <text>ATP + protein L-histidine = ADP + protein N-phospho-L-histidine.</text>
        <dbReference type="EC" id="2.7.13.3"/>
    </reaction>
</comment>
<dbReference type="SMART" id="SM00388">
    <property type="entry name" value="HisKA"/>
    <property type="match status" value="1"/>
</dbReference>
<feature type="domain" description="Histidine kinase" evidence="7">
    <location>
        <begin position="164"/>
        <end position="376"/>
    </location>
</feature>
<evidence type="ECO:0000256" key="5">
    <source>
        <dbReference type="ARBA" id="ARBA00022777"/>
    </source>
</evidence>
<dbReference type="FunFam" id="3.30.565.10:FF:000006">
    <property type="entry name" value="Sensor histidine kinase WalK"/>
    <property type="match status" value="1"/>
</dbReference>
<evidence type="ECO:0000256" key="6">
    <source>
        <dbReference type="ARBA" id="ARBA00023012"/>
    </source>
</evidence>
<dbReference type="SMART" id="SM00387">
    <property type="entry name" value="HATPase_c"/>
    <property type="match status" value="1"/>
</dbReference>
<dbReference type="CDD" id="cd00075">
    <property type="entry name" value="HATPase"/>
    <property type="match status" value="1"/>
</dbReference>
<dbReference type="PRINTS" id="PR00344">
    <property type="entry name" value="BCTRLSENSOR"/>
</dbReference>
<dbReference type="GO" id="GO:0000155">
    <property type="term" value="F:phosphorelay sensor kinase activity"/>
    <property type="evidence" value="ECO:0007669"/>
    <property type="project" value="InterPro"/>
</dbReference>
<proteinExistence type="predicted"/>
<dbReference type="Gene3D" id="1.10.287.130">
    <property type="match status" value="1"/>
</dbReference>
<dbReference type="EMBL" id="AP018203">
    <property type="protein sequence ID" value="BAY56230.1"/>
    <property type="molecule type" value="Genomic_DNA"/>
</dbReference>
<keyword evidence="3" id="KW-0597">Phosphoprotein</keyword>
<evidence type="ECO:0000256" key="3">
    <source>
        <dbReference type="ARBA" id="ARBA00022553"/>
    </source>
</evidence>
<sequence>MKSTHQAVKVCFTPTLNHASRFQASRKPEVESRCPSKVWSELSWFGAIAQQSQDLIGVVSLDHEWICLNPSGKTLLKSFEFKLDEARQQVWNDTILPRLYEVGEWRGEFALLRSSELVWFESQWFLIRDRETDQPIGFATISHPIESPQPTQESPQPQTQFLADTAHELRSPLTVISTSIDLLQTATAPQSDRARKHFQRIRSKIKQMAQMLEDVLVLSRTEQPEFKVSPTEVNPVQVCAELIEEAQANTSCHEIVFSSETTMPVTQIDATLFQRIVVNLLSNGIKYSPKGGKIECNLQVHSSHLTLQVADQGIGIPASEQSKLFQSFYRAQNASAIPGTGLGLAIVKRCVDLLGGQIAIQSAVGVGTCFTVQVPI</sequence>
<evidence type="ECO:0000256" key="4">
    <source>
        <dbReference type="ARBA" id="ARBA00022679"/>
    </source>
</evidence>